<dbReference type="Gene3D" id="3.40.50.150">
    <property type="entry name" value="Vaccinia Virus protein VP39"/>
    <property type="match status" value="1"/>
</dbReference>
<dbReference type="SUPFAM" id="SSF53335">
    <property type="entry name" value="S-adenosyl-L-methionine-dependent methyltransferases"/>
    <property type="match status" value="2"/>
</dbReference>
<proteinExistence type="predicted"/>
<feature type="compositionally biased region" description="Low complexity" evidence="2">
    <location>
        <begin position="322"/>
        <end position="334"/>
    </location>
</feature>
<evidence type="ECO:0000256" key="2">
    <source>
        <dbReference type="SAM" id="MobiDB-lite"/>
    </source>
</evidence>
<dbReference type="GO" id="GO:0005730">
    <property type="term" value="C:nucleolus"/>
    <property type="evidence" value="ECO:0007669"/>
    <property type="project" value="TreeGrafter"/>
</dbReference>
<dbReference type="GO" id="GO:0005654">
    <property type="term" value="C:nucleoplasm"/>
    <property type="evidence" value="ECO:0007669"/>
    <property type="project" value="TreeGrafter"/>
</dbReference>
<feature type="compositionally biased region" description="Basic residues" evidence="2">
    <location>
        <begin position="1"/>
        <end position="11"/>
    </location>
</feature>
<feature type="region of interest" description="Disordered" evidence="2">
    <location>
        <begin position="168"/>
        <end position="213"/>
    </location>
</feature>
<name>A0A7S4EJT3_9STRA</name>
<gene>
    <name evidence="4" type="ORF">PAUS00366_LOCUS10645</name>
</gene>
<keyword evidence="1" id="KW-0862">Zinc</keyword>
<dbReference type="PANTHER" id="PTHR16148">
    <property type="entry name" value="NF-KAPPA-B-REPRESSING FACTOR-RELATED"/>
    <property type="match status" value="1"/>
</dbReference>
<dbReference type="InterPro" id="IPR025714">
    <property type="entry name" value="Methyltranfer_dom"/>
</dbReference>
<protein>
    <recommendedName>
        <fullName evidence="3">C2H2-type domain-containing protein</fullName>
    </recommendedName>
</protein>
<organism evidence="4">
    <name type="scientific">Pseudo-nitzschia australis</name>
    <dbReference type="NCBI Taxonomy" id="44445"/>
    <lineage>
        <taxon>Eukaryota</taxon>
        <taxon>Sar</taxon>
        <taxon>Stramenopiles</taxon>
        <taxon>Ochrophyta</taxon>
        <taxon>Bacillariophyta</taxon>
        <taxon>Bacillariophyceae</taxon>
        <taxon>Bacillariophycidae</taxon>
        <taxon>Bacillariales</taxon>
        <taxon>Bacillariaceae</taxon>
        <taxon>Pseudo-nitzschia</taxon>
    </lineage>
</organism>
<dbReference type="AlphaFoldDB" id="A0A7S4EJT3"/>
<feature type="compositionally biased region" description="Polar residues" evidence="2">
    <location>
        <begin position="168"/>
        <end position="189"/>
    </location>
</feature>
<dbReference type="InterPro" id="IPR036236">
    <property type="entry name" value="Znf_C2H2_sf"/>
</dbReference>
<feature type="domain" description="C2H2-type" evidence="3">
    <location>
        <begin position="76"/>
        <end position="100"/>
    </location>
</feature>
<keyword evidence="1" id="KW-0863">Zinc-finger</keyword>
<dbReference type="PANTHER" id="PTHR16148:SF14">
    <property type="entry name" value="MYND-TYPE DOMAIN-CONTAINING PROTEIN"/>
    <property type="match status" value="1"/>
</dbReference>
<reference evidence="4" key="1">
    <citation type="submission" date="2021-01" db="EMBL/GenBank/DDBJ databases">
        <authorList>
            <person name="Corre E."/>
            <person name="Pelletier E."/>
            <person name="Niang G."/>
            <person name="Scheremetjew M."/>
            <person name="Finn R."/>
            <person name="Kale V."/>
            <person name="Holt S."/>
            <person name="Cochrane G."/>
            <person name="Meng A."/>
            <person name="Brown T."/>
            <person name="Cohen L."/>
        </authorList>
    </citation>
    <scope>NUCLEOTIDE SEQUENCE</scope>
    <source>
        <strain evidence="4">10249 10 AB</strain>
    </source>
</reference>
<feature type="compositionally biased region" description="Basic and acidic residues" evidence="2">
    <location>
        <begin position="12"/>
        <end position="25"/>
    </location>
</feature>
<keyword evidence="1" id="KW-0479">Metal-binding</keyword>
<dbReference type="EMBL" id="HBIX01014550">
    <property type="protein sequence ID" value="CAE0717892.1"/>
    <property type="molecule type" value="Transcribed_RNA"/>
</dbReference>
<dbReference type="GO" id="GO:0008270">
    <property type="term" value="F:zinc ion binding"/>
    <property type="evidence" value="ECO:0007669"/>
    <property type="project" value="UniProtKB-KW"/>
</dbReference>
<feature type="compositionally biased region" description="Low complexity" evidence="2">
    <location>
        <begin position="58"/>
        <end position="67"/>
    </location>
</feature>
<evidence type="ECO:0000259" key="3">
    <source>
        <dbReference type="PROSITE" id="PS50157"/>
    </source>
</evidence>
<dbReference type="InterPro" id="IPR013087">
    <property type="entry name" value="Znf_C2H2_type"/>
</dbReference>
<dbReference type="Pfam" id="PF13679">
    <property type="entry name" value="Methyltransf_32"/>
    <property type="match status" value="1"/>
</dbReference>
<evidence type="ECO:0000313" key="4">
    <source>
        <dbReference type="EMBL" id="CAE0717892.1"/>
    </source>
</evidence>
<dbReference type="PROSITE" id="PS00028">
    <property type="entry name" value="ZINC_FINGER_C2H2_1"/>
    <property type="match status" value="1"/>
</dbReference>
<feature type="region of interest" description="Disordered" evidence="2">
    <location>
        <begin position="309"/>
        <end position="342"/>
    </location>
</feature>
<dbReference type="Gene3D" id="3.30.160.60">
    <property type="entry name" value="Classic Zinc Finger"/>
    <property type="match status" value="1"/>
</dbReference>
<evidence type="ECO:0000256" key="1">
    <source>
        <dbReference type="PROSITE-ProRule" id="PRU00042"/>
    </source>
</evidence>
<dbReference type="PROSITE" id="PS50157">
    <property type="entry name" value="ZINC_FINGER_C2H2_2"/>
    <property type="match status" value="1"/>
</dbReference>
<dbReference type="InterPro" id="IPR029063">
    <property type="entry name" value="SAM-dependent_MTases_sf"/>
</dbReference>
<feature type="compositionally biased region" description="Low complexity" evidence="2">
    <location>
        <begin position="195"/>
        <end position="205"/>
    </location>
</feature>
<feature type="region of interest" description="Disordered" evidence="2">
    <location>
        <begin position="1"/>
        <end position="72"/>
    </location>
</feature>
<dbReference type="SUPFAM" id="SSF57667">
    <property type="entry name" value="beta-beta-alpha zinc fingers"/>
    <property type="match status" value="1"/>
</dbReference>
<accession>A0A7S4EJT3</accession>
<sequence length="561" mass="63382">MIQSRKRRAFYKAKDRRQAKIDDSNHQTVDNNDSPPLHGNRIVLPPSVLSRSERSRSNHPNNSSNGNDGRRRHHKYFCHQCNAGFQRQKNLKEHLDGRKHKKVVLEWESAARDYASEAPSWRHRTQPTRNSNTNANNNAIANTNTNTTCQVATLVANANARPAILPEQQRQQNHDAATNETPNETINGDTNRKTNNSIDSNNNGINDDDDVDDDIDVRSSWKKTEFKDFPHRSSCIDHSLLISTLSPQLRARFWRYLRDTFGDHYPELASIFHHASVHYPQYMRVKELFENLEAFRIVSRIVLLSQEQDSSGAKNKHEKRNNNGNDNDVNNSRTTNKKGRNNNTKNIDVIYDLACGHGLLGILLAYRFPTKKVVCVDLQERESFYAFKEAFVTKGEAYRDQPTILSNLQYLEADMRSLEQHGNNHEHDATATTTATAIPLPTPSSFLVAVHACNEANKYVVEMAKNAGATWAVMPCCIRSKLYLNGAPIMDVDSQVRYQLLCGAFAEANNASVIRSVPRDVTARPILIAGGFNMAANNNKNNDIDIDDDCHPAARENKDGL</sequence>